<dbReference type="Pfam" id="PF00395">
    <property type="entry name" value="SLH"/>
    <property type="match status" value="3"/>
</dbReference>
<dbReference type="InterPro" id="IPR053749">
    <property type="entry name" value="TA_system-associated_sf"/>
</dbReference>
<dbReference type="InterPro" id="IPR001119">
    <property type="entry name" value="SLH_dom"/>
</dbReference>
<dbReference type="InterPro" id="IPR051465">
    <property type="entry name" value="Cell_Envelope_Struct_Comp"/>
</dbReference>
<reference evidence="4" key="1">
    <citation type="journal article" date="2019" name="Int. J. Syst. Evol. Microbiol.">
        <title>The Global Catalogue of Microorganisms (GCM) 10K type strain sequencing project: providing services to taxonomists for standard genome sequencing and annotation.</title>
        <authorList>
            <consortium name="The Broad Institute Genomics Platform"/>
            <consortium name="The Broad Institute Genome Sequencing Center for Infectious Disease"/>
            <person name="Wu L."/>
            <person name="Ma J."/>
        </authorList>
    </citation>
    <scope>NUCLEOTIDE SEQUENCE [LARGE SCALE GENOMIC DNA]</scope>
    <source>
        <strain evidence="4">CCUG 59778</strain>
    </source>
</reference>
<gene>
    <name evidence="3" type="ORF">ACFOZY_13675</name>
</gene>
<comment type="caution">
    <text evidence="3">The sequence shown here is derived from an EMBL/GenBank/DDBJ whole genome shotgun (WGS) entry which is preliminary data.</text>
</comment>
<feature type="signal peptide" evidence="1">
    <location>
        <begin position="1"/>
        <end position="26"/>
    </location>
</feature>
<evidence type="ECO:0000313" key="3">
    <source>
        <dbReference type="EMBL" id="MFC4411471.1"/>
    </source>
</evidence>
<feature type="chain" id="PRO_5046634726" evidence="1">
    <location>
        <begin position="27"/>
        <end position="612"/>
    </location>
</feature>
<dbReference type="Pfam" id="PF16800">
    <property type="entry name" value="Endopep_inhib"/>
    <property type="match status" value="2"/>
</dbReference>
<evidence type="ECO:0000256" key="1">
    <source>
        <dbReference type="SAM" id="SignalP"/>
    </source>
</evidence>
<feature type="domain" description="SLH" evidence="2">
    <location>
        <begin position="145"/>
        <end position="208"/>
    </location>
</feature>
<feature type="domain" description="SLH" evidence="2">
    <location>
        <begin position="27"/>
        <end position="90"/>
    </location>
</feature>
<dbReference type="PANTHER" id="PTHR43308">
    <property type="entry name" value="OUTER MEMBRANE PROTEIN ALPHA-RELATED"/>
    <property type="match status" value="1"/>
</dbReference>
<dbReference type="Proteomes" id="UP001595817">
    <property type="component" value="Unassembled WGS sequence"/>
</dbReference>
<proteinExistence type="predicted"/>
<keyword evidence="1" id="KW-0732">Signal</keyword>
<sequence>MLKKLFAMLMSFLLVVGLFMPAAVGAAPKGFKDLKDDYWAKKEIEYLVNKRIINGYDDKTFKPNKGITKAQAAVMLVKARDLKTEKDPAPIFKDVKKKDFAYKEIAAAVKAGIFEKGDKFYPNKPMTRADVALAISKGFNIKGTGNVTFKDVSKTSPAYGAISALAEHKIIMGYPDGTFKPNGKVTRVQFAVMVYRAMNADEFTNQYEIPVNMNPITIMFKYVLVNPDGAKEIFLPESNFNLKEFGKNVITFENVNFKEIARVNGLTEFVLTFDAKLEKNYKGKLVEKGNRLYVVVKKTGFMEFKISAIGTTPHLTADESVSITDQQALTLIADAKNAYWTVVRGGDDNRTLITFMYNGTEYRYMAESLSTMEKLKGYLGKYYTPAKVEDIIKKLRIISLNGKLAQPNADGGSLMDYRRAVIKPLSSVSSTIRSFELTVPLSGTGKTEKVTEELHLIAGQGWRVAEAISNQQAIDLFTASSKVYWSVVSGGEGKRVTGSFNYNGNYYRWMAESLDTMQELKEYLNSVYTPAKTDELIKQLGIVEINGKLAQPDADGGSLLNYNKASINSIKGSELKREFELIVPLGDTGLKEKTHGELQFVVGSGWRVSNLK</sequence>
<feature type="domain" description="SLH" evidence="2">
    <location>
        <begin position="92"/>
        <end position="144"/>
    </location>
</feature>
<dbReference type="PROSITE" id="PS51272">
    <property type="entry name" value="SLH"/>
    <property type="match status" value="3"/>
</dbReference>
<name>A0ABV8X7A3_9LACT</name>
<dbReference type="EMBL" id="JBHSEC010000020">
    <property type="protein sequence ID" value="MFC4411471.1"/>
    <property type="molecule type" value="Genomic_DNA"/>
</dbReference>
<evidence type="ECO:0000259" key="2">
    <source>
        <dbReference type="PROSITE" id="PS51272"/>
    </source>
</evidence>
<dbReference type="InterPro" id="IPR031841">
    <property type="entry name" value="Endopep_inhib"/>
</dbReference>
<dbReference type="RefSeq" id="WP_378156454.1">
    <property type="nucleotide sequence ID" value="NZ_JBHSEC010000020.1"/>
</dbReference>
<keyword evidence="4" id="KW-1185">Reference proteome</keyword>
<dbReference type="Gene3D" id="3.10.450.420">
    <property type="match status" value="2"/>
</dbReference>
<organism evidence="3 4">
    <name type="scientific">Chungangia koreensis</name>
    <dbReference type="NCBI Taxonomy" id="752657"/>
    <lineage>
        <taxon>Bacteria</taxon>
        <taxon>Bacillati</taxon>
        <taxon>Bacillota</taxon>
        <taxon>Bacilli</taxon>
        <taxon>Lactobacillales</taxon>
        <taxon>Chungangia</taxon>
    </lineage>
</organism>
<protein>
    <submittedName>
        <fullName evidence="3">DL-endopeptidase inhibitor IseA family protein</fullName>
    </submittedName>
</protein>
<accession>A0ABV8X7A3</accession>
<evidence type="ECO:0000313" key="4">
    <source>
        <dbReference type="Proteomes" id="UP001595817"/>
    </source>
</evidence>